<organism evidence="3 4">
    <name type="scientific">Microlunatus sagamiharensis</name>
    <dbReference type="NCBI Taxonomy" id="546874"/>
    <lineage>
        <taxon>Bacteria</taxon>
        <taxon>Bacillati</taxon>
        <taxon>Actinomycetota</taxon>
        <taxon>Actinomycetes</taxon>
        <taxon>Propionibacteriales</taxon>
        <taxon>Propionibacteriaceae</taxon>
        <taxon>Microlunatus</taxon>
    </lineage>
</organism>
<evidence type="ECO:0000313" key="4">
    <source>
        <dbReference type="Proteomes" id="UP000198825"/>
    </source>
</evidence>
<dbReference type="OrthoDB" id="3830945at2"/>
<protein>
    <submittedName>
        <fullName evidence="3">Uncharacterized protein</fullName>
    </submittedName>
</protein>
<keyword evidence="2" id="KW-0472">Membrane</keyword>
<dbReference type="EMBL" id="LT629799">
    <property type="protein sequence ID" value="SDV01392.1"/>
    <property type="molecule type" value="Genomic_DNA"/>
</dbReference>
<evidence type="ECO:0000256" key="2">
    <source>
        <dbReference type="SAM" id="Phobius"/>
    </source>
</evidence>
<keyword evidence="4" id="KW-1185">Reference proteome</keyword>
<evidence type="ECO:0000313" key="3">
    <source>
        <dbReference type="EMBL" id="SDV01392.1"/>
    </source>
</evidence>
<accession>A0A1H2N7N0</accession>
<gene>
    <name evidence="3" type="ORF">SAMN04488544_3471</name>
</gene>
<feature type="region of interest" description="Disordered" evidence="1">
    <location>
        <begin position="1"/>
        <end position="37"/>
    </location>
</feature>
<name>A0A1H2N7N0_9ACTN</name>
<feature type="transmembrane region" description="Helical" evidence="2">
    <location>
        <begin position="137"/>
        <end position="160"/>
    </location>
</feature>
<sequence length="163" mass="17035">MSFSPYGSPGPEDRRPEPAGQPLLPVSELPPRPVSPGARAGRAYGVLVRQESQVGSNQQTLGLTVLEFRLAEPGNPQPLDVLMRGRSLSGTVRDGDWIELAGPADATNRWNVATVQNLTTGSTVVVVGGRPNKVVTAVVLSLVGVLMLGVVLLMIGLFAVGSS</sequence>
<keyword evidence="2" id="KW-1133">Transmembrane helix</keyword>
<proteinExistence type="predicted"/>
<dbReference type="AlphaFoldDB" id="A0A1H2N7N0"/>
<dbReference type="Proteomes" id="UP000198825">
    <property type="component" value="Chromosome I"/>
</dbReference>
<reference evidence="4" key="1">
    <citation type="submission" date="2016-10" db="EMBL/GenBank/DDBJ databases">
        <authorList>
            <person name="Varghese N."/>
            <person name="Submissions S."/>
        </authorList>
    </citation>
    <scope>NUCLEOTIDE SEQUENCE [LARGE SCALE GENOMIC DNA]</scope>
    <source>
        <strain evidence="4">DSM 21743</strain>
    </source>
</reference>
<dbReference type="RefSeq" id="WP_091077211.1">
    <property type="nucleotide sequence ID" value="NZ_LT629799.1"/>
</dbReference>
<keyword evidence="2" id="KW-0812">Transmembrane</keyword>
<evidence type="ECO:0000256" key="1">
    <source>
        <dbReference type="SAM" id="MobiDB-lite"/>
    </source>
</evidence>